<dbReference type="Proteomes" id="UP001597176">
    <property type="component" value="Unassembled WGS sequence"/>
</dbReference>
<accession>A0ABW3X544</accession>
<evidence type="ECO:0000313" key="2">
    <source>
        <dbReference type="Proteomes" id="UP001597176"/>
    </source>
</evidence>
<organism evidence="1 2">
    <name type="scientific">Methylobacterium marchantiae</name>
    <dbReference type="NCBI Taxonomy" id="600331"/>
    <lineage>
        <taxon>Bacteria</taxon>
        <taxon>Pseudomonadati</taxon>
        <taxon>Pseudomonadota</taxon>
        <taxon>Alphaproteobacteria</taxon>
        <taxon>Hyphomicrobiales</taxon>
        <taxon>Methylobacteriaceae</taxon>
        <taxon>Methylobacterium</taxon>
    </lineage>
</organism>
<dbReference type="EMBL" id="JBHTND010000027">
    <property type="protein sequence ID" value="MFD1303358.1"/>
    <property type="molecule type" value="Genomic_DNA"/>
</dbReference>
<protein>
    <submittedName>
        <fullName evidence="1">Uncharacterized protein</fullName>
    </submittedName>
</protein>
<name>A0ABW3X544_9HYPH</name>
<dbReference type="RefSeq" id="WP_379040710.1">
    <property type="nucleotide sequence ID" value="NZ_JBHTND010000027.1"/>
</dbReference>
<comment type="caution">
    <text evidence="1">The sequence shown here is derived from an EMBL/GenBank/DDBJ whole genome shotgun (WGS) entry which is preliminary data.</text>
</comment>
<sequence>MPMPVESWMKPEDTAAFAAQAMTQIDSVLSRLPETDRMAFWASIRKCYNTPYNDPKPRVLSVPDVMEASATTAHSATSITDLPVTDIAAAERPQFDMTMGAILGRSPLWLEAHPP</sequence>
<evidence type="ECO:0000313" key="1">
    <source>
        <dbReference type="EMBL" id="MFD1303358.1"/>
    </source>
</evidence>
<keyword evidence="2" id="KW-1185">Reference proteome</keyword>
<gene>
    <name evidence="1" type="ORF">ACFQ4G_17435</name>
</gene>
<proteinExistence type="predicted"/>
<reference evidence="2" key="1">
    <citation type="journal article" date="2019" name="Int. J. Syst. Evol. Microbiol.">
        <title>The Global Catalogue of Microorganisms (GCM) 10K type strain sequencing project: providing services to taxonomists for standard genome sequencing and annotation.</title>
        <authorList>
            <consortium name="The Broad Institute Genomics Platform"/>
            <consortium name="The Broad Institute Genome Sequencing Center for Infectious Disease"/>
            <person name="Wu L."/>
            <person name="Ma J."/>
        </authorList>
    </citation>
    <scope>NUCLEOTIDE SEQUENCE [LARGE SCALE GENOMIC DNA]</scope>
    <source>
        <strain evidence="2">CCUG 56108</strain>
    </source>
</reference>